<dbReference type="InterPro" id="IPR008467">
    <property type="entry name" value="Dynein1_light_intermed_chain"/>
</dbReference>
<dbReference type="Pfam" id="PF05783">
    <property type="entry name" value="DLIC"/>
    <property type="match status" value="1"/>
</dbReference>
<dbReference type="InterPro" id="IPR022780">
    <property type="entry name" value="Dynein_light_int_chain"/>
</dbReference>
<dbReference type="GO" id="GO:0045504">
    <property type="term" value="F:dynein heavy chain binding"/>
    <property type="evidence" value="ECO:0007669"/>
    <property type="project" value="TreeGrafter"/>
</dbReference>
<keyword evidence="7" id="KW-0243">Dynein</keyword>
<feature type="region of interest" description="Disordered" evidence="10">
    <location>
        <begin position="332"/>
        <end position="401"/>
    </location>
</feature>
<keyword evidence="9" id="KW-0206">Cytoskeleton</keyword>
<dbReference type="PANTHER" id="PTHR12688">
    <property type="entry name" value="DYNEIN LIGHT INTERMEDIATE CHAIN"/>
    <property type="match status" value="1"/>
</dbReference>
<organism evidence="11 12">
    <name type="scientific">Lepraria neglecta</name>
    <dbReference type="NCBI Taxonomy" id="209136"/>
    <lineage>
        <taxon>Eukaryota</taxon>
        <taxon>Fungi</taxon>
        <taxon>Dikarya</taxon>
        <taxon>Ascomycota</taxon>
        <taxon>Pezizomycotina</taxon>
        <taxon>Lecanoromycetes</taxon>
        <taxon>OSLEUM clade</taxon>
        <taxon>Lecanoromycetidae</taxon>
        <taxon>Lecanorales</taxon>
        <taxon>Lecanorineae</taxon>
        <taxon>Stereocaulaceae</taxon>
        <taxon>Lepraria</taxon>
    </lineage>
</organism>
<reference evidence="11" key="1">
    <citation type="submission" date="2022-11" db="EMBL/GenBank/DDBJ databases">
        <title>Chromosomal genome sequence assembly and mating type (MAT) locus characterization of the leprose asexual lichenized fungus Lepraria neglecta (Nyl.) Erichsen.</title>
        <authorList>
            <person name="Allen J.L."/>
            <person name="Pfeffer B."/>
        </authorList>
    </citation>
    <scope>NUCLEOTIDE SEQUENCE</scope>
    <source>
        <strain evidence="11">Allen 5258</strain>
    </source>
</reference>
<feature type="compositionally biased region" description="Basic and acidic residues" evidence="10">
    <location>
        <begin position="21"/>
        <end position="30"/>
    </location>
</feature>
<protein>
    <recommendedName>
        <fullName evidence="13">Dynein light intermediate chain</fullName>
    </recommendedName>
</protein>
<dbReference type="AlphaFoldDB" id="A0AAE0DFH5"/>
<dbReference type="GO" id="GO:0005874">
    <property type="term" value="C:microtubule"/>
    <property type="evidence" value="ECO:0007669"/>
    <property type="project" value="UniProtKB-KW"/>
</dbReference>
<evidence type="ECO:0000256" key="9">
    <source>
        <dbReference type="ARBA" id="ARBA00023212"/>
    </source>
</evidence>
<dbReference type="Proteomes" id="UP001276659">
    <property type="component" value="Unassembled WGS sequence"/>
</dbReference>
<feature type="region of interest" description="Disordered" evidence="10">
    <location>
        <begin position="414"/>
        <end position="444"/>
    </location>
</feature>
<feature type="region of interest" description="Disordered" evidence="10">
    <location>
        <begin position="1"/>
        <end position="38"/>
    </location>
</feature>
<dbReference type="GO" id="GO:0005868">
    <property type="term" value="C:cytoplasmic dynein complex"/>
    <property type="evidence" value="ECO:0007669"/>
    <property type="project" value="InterPro"/>
</dbReference>
<keyword evidence="5" id="KW-0547">Nucleotide-binding</keyword>
<gene>
    <name evidence="11" type="ORF">OEA41_010656</name>
</gene>
<feature type="compositionally biased region" description="Low complexity" evidence="10">
    <location>
        <begin position="419"/>
        <end position="431"/>
    </location>
</feature>
<comment type="caution">
    <text evidence="11">The sequence shown here is derived from an EMBL/GenBank/DDBJ whole genome shotgun (WGS) entry which is preliminary data.</text>
</comment>
<keyword evidence="4" id="KW-0493">Microtubule</keyword>
<dbReference type="GO" id="GO:0005524">
    <property type="term" value="F:ATP binding"/>
    <property type="evidence" value="ECO:0007669"/>
    <property type="project" value="UniProtKB-KW"/>
</dbReference>
<proteinExistence type="predicted"/>
<keyword evidence="6" id="KW-0067">ATP-binding</keyword>
<accession>A0AAE0DFH5</accession>
<evidence type="ECO:0000256" key="10">
    <source>
        <dbReference type="SAM" id="MobiDB-lite"/>
    </source>
</evidence>
<evidence type="ECO:0000256" key="5">
    <source>
        <dbReference type="ARBA" id="ARBA00022741"/>
    </source>
</evidence>
<evidence type="ECO:0000256" key="1">
    <source>
        <dbReference type="ARBA" id="ARBA00004245"/>
    </source>
</evidence>
<keyword evidence="2" id="KW-0813">Transport</keyword>
<evidence type="ECO:0000313" key="11">
    <source>
        <dbReference type="EMBL" id="KAK3167529.1"/>
    </source>
</evidence>
<evidence type="ECO:0000256" key="8">
    <source>
        <dbReference type="ARBA" id="ARBA00023175"/>
    </source>
</evidence>
<feature type="region of interest" description="Disordered" evidence="10">
    <location>
        <begin position="462"/>
        <end position="535"/>
    </location>
</feature>
<evidence type="ECO:0008006" key="13">
    <source>
        <dbReference type="Google" id="ProtNLM"/>
    </source>
</evidence>
<evidence type="ECO:0000256" key="2">
    <source>
        <dbReference type="ARBA" id="ARBA00022448"/>
    </source>
</evidence>
<keyword evidence="8" id="KW-0505">Motor protein</keyword>
<keyword evidence="12" id="KW-1185">Reference proteome</keyword>
<feature type="compositionally biased region" description="Polar residues" evidence="10">
    <location>
        <begin position="1"/>
        <end position="20"/>
    </location>
</feature>
<comment type="subcellular location">
    <subcellularLocation>
        <location evidence="1">Cytoplasm</location>
        <location evidence="1">Cytoskeleton</location>
    </subcellularLocation>
</comment>
<dbReference type="EMBL" id="JASNWA010000011">
    <property type="protein sequence ID" value="KAK3167529.1"/>
    <property type="molecule type" value="Genomic_DNA"/>
</dbReference>
<evidence type="ECO:0000256" key="7">
    <source>
        <dbReference type="ARBA" id="ARBA00023017"/>
    </source>
</evidence>
<sequence length="535" mass="59183">MSRQSNFRGPVTADQTNNDRPQSKGKEEKGMWSSMLDSVASGKKLPEKNIVVLGGSPDTQKEFLETLPSDAPKRPQDRHMRKPVTANEFALGYTYQDVLDADHEDILARLSIYLLSEPSPSFAPLLKPLFTPQSIPETLLVMLLDWNEPWLWVRQLRDWIILLRSVTSDLDNASKETMEEVMKEWQQRKRGVSTYDTGGSGTGSEGNVTLPLSQGEWDEPLGVPLCVAGKIDSLEVEQSWKEEEFDFVLQFLRTILMKHGASLIYNTNSAPNSLPTLIHSTLGIHSPLKKQALKHNVIDRDKVLVPPNWDSWGKIRVLREGFDVEGTSTGWSIDIQESQPSLNGNAEPTGASMSDQKSSPEGAVLPTYESTIPDPRKSKSTNPLDTEPKIEVSTRPTQDFLSSQLETITRLQAEEDRAAASSKTPSTSSFTNKQHDERVNEHIGPVQVNMGGIQVDADDMLKKLKNRERDAVSKTPEPDEISATGTKSPDELKAQNEALNSFFAGLVKRGTGSPRNTPGREGKSGGSKDTPSKKV</sequence>
<feature type="compositionally biased region" description="Polar residues" evidence="10">
    <location>
        <begin position="332"/>
        <end position="359"/>
    </location>
</feature>
<dbReference type="GO" id="GO:0007018">
    <property type="term" value="P:microtubule-based movement"/>
    <property type="evidence" value="ECO:0007669"/>
    <property type="project" value="InterPro"/>
</dbReference>
<evidence type="ECO:0000313" key="12">
    <source>
        <dbReference type="Proteomes" id="UP001276659"/>
    </source>
</evidence>
<feature type="compositionally biased region" description="Basic and acidic residues" evidence="10">
    <location>
        <begin position="462"/>
        <end position="472"/>
    </location>
</feature>
<name>A0AAE0DFH5_9LECA</name>
<evidence type="ECO:0000256" key="6">
    <source>
        <dbReference type="ARBA" id="ARBA00022840"/>
    </source>
</evidence>
<dbReference type="GO" id="GO:0035974">
    <property type="term" value="C:meiotic spindle pole body"/>
    <property type="evidence" value="ECO:0007669"/>
    <property type="project" value="TreeGrafter"/>
</dbReference>
<dbReference type="GO" id="GO:0000226">
    <property type="term" value="P:microtubule cytoskeleton organization"/>
    <property type="evidence" value="ECO:0007669"/>
    <property type="project" value="TreeGrafter"/>
</dbReference>
<dbReference type="PANTHER" id="PTHR12688:SF0">
    <property type="entry name" value="DYNEIN LIGHT INTERMEDIATE CHAIN"/>
    <property type="match status" value="1"/>
</dbReference>
<keyword evidence="3" id="KW-0963">Cytoplasm</keyword>
<evidence type="ECO:0000256" key="3">
    <source>
        <dbReference type="ARBA" id="ARBA00022490"/>
    </source>
</evidence>
<evidence type="ECO:0000256" key="4">
    <source>
        <dbReference type="ARBA" id="ARBA00022701"/>
    </source>
</evidence>